<evidence type="ECO:0000313" key="1">
    <source>
        <dbReference type="EMBL" id="KAF2186465.1"/>
    </source>
</evidence>
<evidence type="ECO:0000313" key="2">
    <source>
        <dbReference type="Proteomes" id="UP000800200"/>
    </source>
</evidence>
<dbReference type="Proteomes" id="UP000800200">
    <property type="component" value="Unassembled WGS sequence"/>
</dbReference>
<evidence type="ECO:0008006" key="3">
    <source>
        <dbReference type="Google" id="ProtNLM"/>
    </source>
</evidence>
<gene>
    <name evidence="1" type="ORF">K469DRAFT_521003</name>
</gene>
<protein>
    <recommendedName>
        <fullName evidence="3">Heterokaryon incompatibility domain-containing protein</fullName>
    </recommendedName>
</protein>
<dbReference type="OrthoDB" id="8300194at2759"/>
<keyword evidence="2" id="KW-1185">Reference proteome</keyword>
<reference evidence="1" key="1">
    <citation type="journal article" date="2020" name="Stud. Mycol.">
        <title>101 Dothideomycetes genomes: a test case for predicting lifestyles and emergence of pathogens.</title>
        <authorList>
            <person name="Haridas S."/>
            <person name="Albert R."/>
            <person name="Binder M."/>
            <person name="Bloem J."/>
            <person name="Labutti K."/>
            <person name="Salamov A."/>
            <person name="Andreopoulos B."/>
            <person name="Baker S."/>
            <person name="Barry K."/>
            <person name="Bills G."/>
            <person name="Bluhm B."/>
            <person name="Cannon C."/>
            <person name="Castanera R."/>
            <person name="Culley D."/>
            <person name="Daum C."/>
            <person name="Ezra D."/>
            <person name="Gonzalez J."/>
            <person name="Henrissat B."/>
            <person name="Kuo A."/>
            <person name="Liang C."/>
            <person name="Lipzen A."/>
            <person name="Lutzoni F."/>
            <person name="Magnuson J."/>
            <person name="Mondo S."/>
            <person name="Nolan M."/>
            <person name="Ohm R."/>
            <person name="Pangilinan J."/>
            <person name="Park H.-J."/>
            <person name="Ramirez L."/>
            <person name="Alfaro M."/>
            <person name="Sun H."/>
            <person name="Tritt A."/>
            <person name="Yoshinaga Y."/>
            <person name="Zwiers L.-H."/>
            <person name="Turgeon B."/>
            <person name="Goodwin S."/>
            <person name="Spatafora J."/>
            <person name="Crous P."/>
            <person name="Grigoriev I."/>
        </authorList>
    </citation>
    <scope>NUCLEOTIDE SEQUENCE</scope>
    <source>
        <strain evidence="1">CBS 207.26</strain>
    </source>
</reference>
<feature type="non-terminal residue" evidence="1">
    <location>
        <position position="106"/>
    </location>
</feature>
<organism evidence="1 2">
    <name type="scientific">Zopfia rhizophila CBS 207.26</name>
    <dbReference type="NCBI Taxonomy" id="1314779"/>
    <lineage>
        <taxon>Eukaryota</taxon>
        <taxon>Fungi</taxon>
        <taxon>Dikarya</taxon>
        <taxon>Ascomycota</taxon>
        <taxon>Pezizomycotina</taxon>
        <taxon>Dothideomycetes</taxon>
        <taxon>Dothideomycetes incertae sedis</taxon>
        <taxon>Zopfiaceae</taxon>
        <taxon>Zopfia</taxon>
    </lineage>
</organism>
<dbReference type="AlphaFoldDB" id="A0A6A6E635"/>
<dbReference type="PANTHER" id="PTHR33112">
    <property type="entry name" value="DOMAIN PROTEIN, PUTATIVE-RELATED"/>
    <property type="match status" value="1"/>
</dbReference>
<sequence length="106" mass="12133">DNTVNLAREIAQMPKIYSQAAVTILASRAKISDEGFLHNRRLTGFPHLICELPYRCRDKPLGFIVLLTQDNKGPMELLDSKEWALQERALSPRVLDFGSHQVRWLC</sequence>
<feature type="non-terminal residue" evidence="1">
    <location>
        <position position="1"/>
    </location>
</feature>
<proteinExistence type="predicted"/>
<dbReference type="EMBL" id="ML994629">
    <property type="protein sequence ID" value="KAF2186465.1"/>
    <property type="molecule type" value="Genomic_DNA"/>
</dbReference>
<accession>A0A6A6E635</accession>
<dbReference type="PANTHER" id="PTHR33112:SF16">
    <property type="entry name" value="HETEROKARYON INCOMPATIBILITY DOMAIN-CONTAINING PROTEIN"/>
    <property type="match status" value="1"/>
</dbReference>
<name>A0A6A6E635_9PEZI</name>